<accession>J3NQW0</accession>
<organism evidence="2">
    <name type="scientific">Gaeumannomyces tritici (strain R3-111a-1)</name>
    <name type="common">Wheat and barley take-all root rot fungus</name>
    <name type="synonym">Gaeumannomyces graminis var. tritici</name>
    <dbReference type="NCBI Taxonomy" id="644352"/>
    <lineage>
        <taxon>Eukaryota</taxon>
        <taxon>Fungi</taxon>
        <taxon>Dikarya</taxon>
        <taxon>Ascomycota</taxon>
        <taxon>Pezizomycotina</taxon>
        <taxon>Sordariomycetes</taxon>
        <taxon>Sordariomycetidae</taxon>
        <taxon>Magnaporthales</taxon>
        <taxon>Magnaporthaceae</taxon>
        <taxon>Gaeumannomyces</taxon>
    </lineage>
</organism>
<evidence type="ECO:0000313" key="3">
    <source>
        <dbReference type="EnsemblFungi" id="EJT78566"/>
    </source>
</evidence>
<reference evidence="3" key="4">
    <citation type="journal article" date="2015" name="G3 (Bethesda)">
        <title>Genome sequences of three phytopathogenic species of the Magnaporthaceae family of fungi.</title>
        <authorList>
            <person name="Okagaki L.H."/>
            <person name="Nunes C.C."/>
            <person name="Sailsbery J."/>
            <person name="Clay B."/>
            <person name="Brown D."/>
            <person name="John T."/>
            <person name="Oh Y."/>
            <person name="Young N."/>
            <person name="Fitzgerald M."/>
            <person name="Haas B.J."/>
            <person name="Zeng Q."/>
            <person name="Young S."/>
            <person name="Adiconis X."/>
            <person name="Fan L."/>
            <person name="Levin J.Z."/>
            <person name="Mitchell T.K."/>
            <person name="Okubara P.A."/>
            <person name="Farman M.L."/>
            <person name="Kohn L.M."/>
            <person name="Birren B."/>
            <person name="Ma L.-J."/>
            <person name="Dean R.A."/>
        </authorList>
    </citation>
    <scope>NUCLEOTIDE SEQUENCE</scope>
    <source>
        <strain evidence="3">R3-111a-1</strain>
    </source>
</reference>
<feature type="region of interest" description="Disordered" evidence="1">
    <location>
        <begin position="61"/>
        <end position="103"/>
    </location>
</feature>
<reference evidence="2" key="2">
    <citation type="submission" date="2010-07" db="EMBL/GenBank/DDBJ databases">
        <authorList>
            <consortium name="The Broad Institute Genome Sequencing Platform"/>
            <consortium name="Broad Institute Genome Sequencing Center for Infectious Disease"/>
            <person name="Ma L.-J."/>
            <person name="Dead R."/>
            <person name="Young S."/>
            <person name="Zeng Q."/>
            <person name="Koehrsen M."/>
            <person name="Alvarado L."/>
            <person name="Berlin A."/>
            <person name="Chapman S.B."/>
            <person name="Chen Z."/>
            <person name="Freedman E."/>
            <person name="Gellesch M."/>
            <person name="Goldberg J."/>
            <person name="Griggs A."/>
            <person name="Gujja S."/>
            <person name="Heilman E.R."/>
            <person name="Heiman D."/>
            <person name="Hepburn T."/>
            <person name="Howarth C."/>
            <person name="Jen D."/>
            <person name="Larson L."/>
            <person name="Mehta T."/>
            <person name="Neiman D."/>
            <person name="Pearson M."/>
            <person name="Roberts A."/>
            <person name="Saif S."/>
            <person name="Shea T."/>
            <person name="Shenoy N."/>
            <person name="Sisk P."/>
            <person name="Stolte C."/>
            <person name="Sykes S."/>
            <person name="Walk T."/>
            <person name="White J."/>
            <person name="Yandava C."/>
            <person name="Haas B."/>
            <person name="Nusbaum C."/>
            <person name="Birren B."/>
        </authorList>
    </citation>
    <scope>NUCLEOTIDE SEQUENCE</scope>
    <source>
        <strain evidence="2">R3-111a-1</strain>
    </source>
</reference>
<dbReference type="HOGENOM" id="CLU_2263943_0_0_1"/>
<reference evidence="3" key="5">
    <citation type="submission" date="2018-04" db="UniProtKB">
        <authorList>
            <consortium name="EnsemblFungi"/>
        </authorList>
    </citation>
    <scope>IDENTIFICATION</scope>
    <source>
        <strain evidence="3">R3-111a-1</strain>
    </source>
</reference>
<proteinExistence type="predicted"/>
<name>J3NQW0_GAET3</name>
<dbReference type="AlphaFoldDB" id="J3NQW0"/>
<keyword evidence="4" id="KW-1185">Reference proteome</keyword>
<evidence type="ECO:0000256" key="1">
    <source>
        <dbReference type="SAM" id="MobiDB-lite"/>
    </source>
</evidence>
<reference evidence="4" key="1">
    <citation type="submission" date="2010-07" db="EMBL/GenBank/DDBJ databases">
        <title>The genome sequence of Gaeumannomyces graminis var. tritici strain R3-111a-1.</title>
        <authorList>
            <consortium name="The Broad Institute Genome Sequencing Platform"/>
            <person name="Ma L.-J."/>
            <person name="Dead R."/>
            <person name="Young S."/>
            <person name="Zeng Q."/>
            <person name="Koehrsen M."/>
            <person name="Alvarado L."/>
            <person name="Berlin A."/>
            <person name="Chapman S.B."/>
            <person name="Chen Z."/>
            <person name="Freedman E."/>
            <person name="Gellesch M."/>
            <person name="Goldberg J."/>
            <person name="Griggs A."/>
            <person name="Gujja S."/>
            <person name="Heilman E.R."/>
            <person name="Heiman D."/>
            <person name="Hepburn T."/>
            <person name="Howarth C."/>
            <person name="Jen D."/>
            <person name="Larson L."/>
            <person name="Mehta T."/>
            <person name="Neiman D."/>
            <person name="Pearson M."/>
            <person name="Roberts A."/>
            <person name="Saif S."/>
            <person name="Shea T."/>
            <person name="Shenoy N."/>
            <person name="Sisk P."/>
            <person name="Stolte C."/>
            <person name="Sykes S."/>
            <person name="Walk T."/>
            <person name="White J."/>
            <person name="Yandava C."/>
            <person name="Haas B."/>
            <person name="Nusbaum C."/>
            <person name="Birren B."/>
        </authorList>
    </citation>
    <scope>NUCLEOTIDE SEQUENCE [LARGE SCALE GENOMIC DNA]</scope>
    <source>
        <strain evidence="4">R3-111a-1</strain>
    </source>
</reference>
<dbReference type="EMBL" id="GL385396">
    <property type="protein sequence ID" value="EJT78566.1"/>
    <property type="molecule type" value="Genomic_DNA"/>
</dbReference>
<dbReference type="EnsemblFungi" id="EJT78566">
    <property type="protein sequence ID" value="EJT78566"/>
    <property type="gene ID" value="GGTG_03666"/>
</dbReference>
<dbReference type="RefSeq" id="XP_009219711.1">
    <property type="nucleotide sequence ID" value="XM_009221447.1"/>
</dbReference>
<sequence>MGMHMEAKGTPKNQQDRVCVWDGRVAAAQRIPSPIVRTAVRGEMGSDLPLRMIRRRHCSRTQLPGGNTHARRPGSCTFPALGRGPGDRGRFSEVLGRQFGGTR</sequence>
<reference evidence="2" key="3">
    <citation type="submission" date="2010-09" db="EMBL/GenBank/DDBJ databases">
        <title>Annotation of Gaeumannomyces graminis var. tritici R3-111a-1.</title>
        <authorList>
            <consortium name="The Broad Institute Genome Sequencing Platform"/>
            <person name="Ma L.-J."/>
            <person name="Dead R."/>
            <person name="Young S.K."/>
            <person name="Zeng Q."/>
            <person name="Gargeya S."/>
            <person name="Fitzgerald M."/>
            <person name="Haas B."/>
            <person name="Abouelleil A."/>
            <person name="Alvarado L."/>
            <person name="Arachchi H.M."/>
            <person name="Berlin A."/>
            <person name="Brown A."/>
            <person name="Chapman S.B."/>
            <person name="Chen Z."/>
            <person name="Dunbar C."/>
            <person name="Freedman E."/>
            <person name="Gearin G."/>
            <person name="Gellesch M."/>
            <person name="Goldberg J."/>
            <person name="Griggs A."/>
            <person name="Gujja S."/>
            <person name="Heiman D."/>
            <person name="Howarth C."/>
            <person name="Larson L."/>
            <person name="Lui A."/>
            <person name="MacDonald P.J.P."/>
            <person name="Mehta T."/>
            <person name="Montmayeur A."/>
            <person name="Murphy C."/>
            <person name="Neiman D."/>
            <person name="Pearson M."/>
            <person name="Priest M."/>
            <person name="Roberts A."/>
            <person name="Saif S."/>
            <person name="Shea T."/>
            <person name="Shenoy N."/>
            <person name="Sisk P."/>
            <person name="Stolte C."/>
            <person name="Sykes S."/>
            <person name="Yandava C."/>
            <person name="Wortman J."/>
            <person name="Nusbaum C."/>
            <person name="Birren B."/>
        </authorList>
    </citation>
    <scope>NUCLEOTIDE SEQUENCE</scope>
    <source>
        <strain evidence="2">R3-111a-1</strain>
    </source>
</reference>
<dbReference type="VEuPathDB" id="FungiDB:GGTG_03666"/>
<evidence type="ECO:0000313" key="4">
    <source>
        <dbReference type="Proteomes" id="UP000006039"/>
    </source>
</evidence>
<dbReference type="Proteomes" id="UP000006039">
    <property type="component" value="Unassembled WGS sequence"/>
</dbReference>
<dbReference type="GeneID" id="20344124"/>
<gene>
    <name evidence="3" type="primary">20344124</name>
    <name evidence="2" type="ORF">GGTG_03666</name>
</gene>
<evidence type="ECO:0000313" key="2">
    <source>
        <dbReference type="EMBL" id="EJT78566.1"/>
    </source>
</evidence>
<protein>
    <submittedName>
        <fullName evidence="2 3">Uncharacterized protein</fullName>
    </submittedName>
</protein>